<proteinExistence type="inferred from homology"/>
<accession>A0A4S2GZR0</accession>
<feature type="domain" description="Tyrosine specific protein phosphatases" evidence="2">
    <location>
        <begin position="127"/>
        <end position="170"/>
    </location>
</feature>
<dbReference type="AlphaFoldDB" id="A0A4S2GZR0"/>
<dbReference type="PANTHER" id="PTHR31126:SF1">
    <property type="entry name" value="TYROSINE SPECIFIC PROTEIN PHOSPHATASES DOMAIN-CONTAINING PROTEIN"/>
    <property type="match status" value="1"/>
</dbReference>
<dbReference type="PROSITE" id="PS50056">
    <property type="entry name" value="TYR_PHOSPHATASE_2"/>
    <property type="match status" value="1"/>
</dbReference>
<dbReference type="PROSITE" id="PS00383">
    <property type="entry name" value="TYR_PHOSPHATASE_1"/>
    <property type="match status" value="1"/>
</dbReference>
<dbReference type="InterPro" id="IPR029021">
    <property type="entry name" value="Prot-tyrosine_phosphatase-like"/>
</dbReference>
<reference evidence="3 4" key="1">
    <citation type="journal article" date="2017" name="Int. J. Syst. Evol. Microbiol.">
        <title>Marinicauda algicola sp. nov., isolated from a marine red alga Rhodosorus marinus.</title>
        <authorList>
            <person name="Jeong S.E."/>
            <person name="Jeon S.H."/>
            <person name="Chun B.H."/>
            <person name="Kim D.W."/>
            <person name="Jeon C.O."/>
        </authorList>
    </citation>
    <scope>NUCLEOTIDE SEQUENCE [LARGE SCALE GENOMIC DNA]</scope>
    <source>
        <strain evidence="3 4">JCM 31718</strain>
    </source>
</reference>
<gene>
    <name evidence="3" type="ORF">E5163_11425</name>
</gene>
<dbReference type="InterPro" id="IPR016130">
    <property type="entry name" value="Tyr_Pase_AS"/>
</dbReference>
<dbReference type="OrthoDB" id="1188001at2"/>
<name>A0A4S2GZR0_9PROT</name>
<organism evidence="3 4">
    <name type="scientific">Marinicauda algicola</name>
    <dbReference type="NCBI Taxonomy" id="2029849"/>
    <lineage>
        <taxon>Bacteria</taxon>
        <taxon>Pseudomonadati</taxon>
        <taxon>Pseudomonadota</taxon>
        <taxon>Alphaproteobacteria</taxon>
        <taxon>Maricaulales</taxon>
        <taxon>Maricaulaceae</taxon>
        <taxon>Marinicauda</taxon>
    </lineage>
</organism>
<dbReference type="Pfam" id="PF13350">
    <property type="entry name" value="Y_phosphatase3"/>
    <property type="match status" value="1"/>
</dbReference>
<dbReference type="Proteomes" id="UP000308054">
    <property type="component" value="Unassembled WGS sequence"/>
</dbReference>
<evidence type="ECO:0000313" key="3">
    <source>
        <dbReference type="EMBL" id="TGY88421.1"/>
    </source>
</evidence>
<sequence length="256" mass="28786">MKDRVFPLEGVHNFRRFGGFDTAGKAKVSDRLYRSGQFSRATGKDRETLAGLGVRLVADLRRPRERQAEPSFWGEHTGVRVLESDHAGHDEAPHLVFLRESDLSLDSIREFMIETYRRLPFDAGNKWVFEQGLRHLAEAGPEDGFVVHCAAGKDRTGLFCALLLTELGVEQETVRADYLFTNEAVDFDRIVPAMTRRIETEMGRSIGTDELRAFLGVDAAYLDAAMDAIGEPREYLRGELGLEESVLDALKERLLA</sequence>
<protein>
    <submittedName>
        <fullName evidence="3">Tyrosine-protein phosphatase</fullName>
    </submittedName>
</protein>
<dbReference type="InterPro" id="IPR026893">
    <property type="entry name" value="Tyr/Ser_Pase_IphP-type"/>
</dbReference>
<dbReference type="GO" id="GO:0004721">
    <property type="term" value="F:phosphoprotein phosphatase activity"/>
    <property type="evidence" value="ECO:0007669"/>
    <property type="project" value="InterPro"/>
</dbReference>
<dbReference type="RefSeq" id="WP_135996267.1">
    <property type="nucleotide sequence ID" value="NZ_CP071057.1"/>
</dbReference>
<dbReference type="InterPro" id="IPR000387">
    <property type="entry name" value="Tyr_Pase_dom"/>
</dbReference>
<dbReference type="PANTHER" id="PTHR31126">
    <property type="entry name" value="TYROSINE-PROTEIN PHOSPHATASE"/>
    <property type="match status" value="1"/>
</dbReference>
<dbReference type="SUPFAM" id="SSF52799">
    <property type="entry name" value="(Phosphotyrosine protein) phosphatases II"/>
    <property type="match status" value="1"/>
</dbReference>
<evidence type="ECO:0000259" key="2">
    <source>
        <dbReference type="PROSITE" id="PS50056"/>
    </source>
</evidence>
<evidence type="ECO:0000313" key="4">
    <source>
        <dbReference type="Proteomes" id="UP000308054"/>
    </source>
</evidence>
<keyword evidence="4" id="KW-1185">Reference proteome</keyword>
<dbReference type="Gene3D" id="3.90.190.10">
    <property type="entry name" value="Protein tyrosine phosphatase superfamily"/>
    <property type="match status" value="1"/>
</dbReference>
<comment type="caution">
    <text evidence="3">The sequence shown here is derived from an EMBL/GenBank/DDBJ whole genome shotgun (WGS) entry which is preliminary data.</text>
</comment>
<evidence type="ECO:0000256" key="1">
    <source>
        <dbReference type="ARBA" id="ARBA00009580"/>
    </source>
</evidence>
<dbReference type="EMBL" id="SRXW01000003">
    <property type="protein sequence ID" value="TGY88421.1"/>
    <property type="molecule type" value="Genomic_DNA"/>
</dbReference>
<comment type="similarity">
    <text evidence="1">Belongs to the protein-tyrosine phosphatase family.</text>
</comment>